<dbReference type="RefSeq" id="WP_145197933.1">
    <property type="nucleotide sequence ID" value="NZ_CP036267.1"/>
</dbReference>
<keyword evidence="2" id="KW-1185">Reference proteome</keyword>
<protein>
    <submittedName>
        <fullName evidence="1">Uncharacterized protein</fullName>
    </submittedName>
</protein>
<accession>A0A517QLR1</accession>
<dbReference type="KEGG" id="tpol:Mal48_18220"/>
<proteinExistence type="predicted"/>
<evidence type="ECO:0000313" key="2">
    <source>
        <dbReference type="Proteomes" id="UP000315724"/>
    </source>
</evidence>
<sequence length="459" mass="51713">MWHGDRRLFLKTSSAIASSSILGSQLFAQSPLGQRPQQDAAVETLYPRDRIPMTFIIDDSTCLVNMGHFCIPQFHSCYPDRAVYQKPWQTFPREIPDSFVQEFGEWCSENGVKGKYSIVPYPSCVGWVDRELPGWPRKALQQSLKLVRELMVPNWDIHPEMITHTRVIDLKTGRPFDEISPATMENSYPQEKKSVDELAEYLAYALQILKNCGLPCEGVTTPGGFGNMVKTELSLAAQQSVRDVYQTEIPHYFKYVVGEQESTQPKVEHVSGLGTSQVNLTVNIPAGTGDWFGGWEGDVTPEPDRYSTADASSGRLVDLIERGEPGFFLCHWPGMYSNGTKAGFHAFQRVVNSVHKKYPEQLHWMKLSEIARYWAAKELTTIRVDDSTIQLDAPFACPDFTLKFKTNEAQPLKITSRGEVIPLKRVQSKTQLKAGHIFQTPETATLCFDLPKGVTTIQL</sequence>
<evidence type="ECO:0000313" key="1">
    <source>
        <dbReference type="EMBL" id="QDT32575.1"/>
    </source>
</evidence>
<name>A0A517QLR1_9PLAN</name>
<gene>
    <name evidence="1" type="ORF">Mal48_18220</name>
</gene>
<dbReference type="Proteomes" id="UP000315724">
    <property type="component" value="Chromosome"/>
</dbReference>
<reference evidence="1 2" key="1">
    <citation type="submission" date="2019-02" db="EMBL/GenBank/DDBJ databases">
        <title>Deep-cultivation of Planctomycetes and their phenomic and genomic characterization uncovers novel biology.</title>
        <authorList>
            <person name="Wiegand S."/>
            <person name="Jogler M."/>
            <person name="Boedeker C."/>
            <person name="Pinto D."/>
            <person name="Vollmers J."/>
            <person name="Rivas-Marin E."/>
            <person name="Kohn T."/>
            <person name="Peeters S.H."/>
            <person name="Heuer A."/>
            <person name="Rast P."/>
            <person name="Oberbeckmann S."/>
            <person name="Bunk B."/>
            <person name="Jeske O."/>
            <person name="Meyerdierks A."/>
            <person name="Storesund J.E."/>
            <person name="Kallscheuer N."/>
            <person name="Luecker S."/>
            <person name="Lage O.M."/>
            <person name="Pohl T."/>
            <person name="Merkel B.J."/>
            <person name="Hornburger P."/>
            <person name="Mueller R.-W."/>
            <person name="Bruemmer F."/>
            <person name="Labrenz M."/>
            <person name="Spormann A.M."/>
            <person name="Op den Camp H."/>
            <person name="Overmann J."/>
            <person name="Amann R."/>
            <person name="Jetten M.S.M."/>
            <person name="Mascher T."/>
            <person name="Medema M.H."/>
            <person name="Devos D.P."/>
            <person name="Kaster A.-K."/>
            <person name="Ovreas L."/>
            <person name="Rohde M."/>
            <person name="Galperin M.Y."/>
            <person name="Jogler C."/>
        </authorList>
    </citation>
    <scope>NUCLEOTIDE SEQUENCE [LARGE SCALE GENOMIC DNA]</scope>
    <source>
        <strain evidence="1 2">Mal48</strain>
    </source>
</reference>
<dbReference type="EMBL" id="CP036267">
    <property type="protein sequence ID" value="QDT32575.1"/>
    <property type="molecule type" value="Genomic_DNA"/>
</dbReference>
<dbReference type="AlphaFoldDB" id="A0A517QLR1"/>
<organism evidence="1 2">
    <name type="scientific">Thalassoglobus polymorphus</name>
    <dbReference type="NCBI Taxonomy" id="2527994"/>
    <lineage>
        <taxon>Bacteria</taxon>
        <taxon>Pseudomonadati</taxon>
        <taxon>Planctomycetota</taxon>
        <taxon>Planctomycetia</taxon>
        <taxon>Planctomycetales</taxon>
        <taxon>Planctomycetaceae</taxon>
        <taxon>Thalassoglobus</taxon>
    </lineage>
</organism>
<dbReference type="OrthoDB" id="253462at2"/>